<reference evidence="9 10" key="1">
    <citation type="submission" date="2018-12" db="EMBL/GenBank/DDBJ databases">
        <title>Venturia inaequalis Genome Resource.</title>
        <authorList>
            <person name="Lichtner F.J."/>
        </authorList>
    </citation>
    <scope>NUCLEOTIDE SEQUENCE [LARGE SCALE GENOMIC DNA]</scope>
    <source>
        <strain evidence="9 10">120213</strain>
    </source>
</reference>
<evidence type="ECO:0000256" key="5">
    <source>
        <dbReference type="ARBA" id="ARBA00023242"/>
    </source>
</evidence>
<accession>A0A8H3VHD0</accession>
<evidence type="ECO:0000256" key="2">
    <source>
        <dbReference type="ARBA" id="ARBA00022737"/>
    </source>
</evidence>
<dbReference type="GO" id="GO:0008270">
    <property type="term" value="F:zinc ion binding"/>
    <property type="evidence" value="ECO:0007669"/>
    <property type="project" value="UniProtKB-KW"/>
</dbReference>
<keyword evidence="5" id="KW-0539">Nucleus</keyword>
<dbReference type="PROSITE" id="PS00028">
    <property type="entry name" value="ZINC_FINGER_C2H2_1"/>
    <property type="match status" value="4"/>
</dbReference>
<evidence type="ECO:0000259" key="8">
    <source>
        <dbReference type="PROSITE" id="PS50157"/>
    </source>
</evidence>
<feature type="compositionally biased region" description="Acidic residues" evidence="7">
    <location>
        <begin position="654"/>
        <end position="673"/>
    </location>
</feature>
<keyword evidence="3 6" id="KW-0863">Zinc-finger</keyword>
<evidence type="ECO:0000256" key="7">
    <source>
        <dbReference type="SAM" id="MobiDB-lite"/>
    </source>
</evidence>
<dbReference type="Proteomes" id="UP000447873">
    <property type="component" value="Unassembled WGS sequence"/>
</dbReference>
<keyword evidence="1" id="KW-0479">Metal-binding</keyword>
<dbReference type="InterPro" id="IPR021842">
    <property type="entry name" value="DUF3435"/>
</dbReference>
<protein>
    <recommendedName>
        <fullName evidence="8">C2H2-type domain-containing protein</fullName>
    </recommendedName>
</protein>
<comment type="caution">
    <text evidence="9">The sequence shown here is derived from an EMBL/GenBank/DDBJ whole genome shotgun (WGS) entry which is preliminary data.</text>
</comment>
<dbReference type="AlphaFoldDB" id="A0A8H3VHD0"/>
<dbReference type="Gene3D" id="3.30.160.60">
    <property type="entry name" value="Classic Zinc Finger"/>
    <property type="match status" value="1"/>
</dbReference>
<dbReference type="GO" id="GO:0000981">
    <property type="term" value="F:DNA-binding transcription factor activity, RNA polymerase II-specific"/>
    <property type="evidence" value="ECO:0007669"/>
    <property type="project" value="TreeGrafter"/>
</dbReference>
<dbReference type="PANTHER" id="PTHR24394:SF29">
    <property type="entry name" value="MYONEURIN"/>
    <property type="match status" value="1"/>
</dbReference>
<feature type="compositionally biased region" description="Basic and acidic residues" evidence="7">
    <location>
        <begin position="498"/>
        <end position="518"/>
    </location>
</feature>
<dbReference type="EMBL" id="WNWS01000017">
    <property type="protein sequence ID" value="KAE9987517.1"/>
    <property type="molecule type" value="Genomic_DNA"/>
</dbReference>
<name>A0A8H3VHD0_VENIN</name>
<feature type="region of interest" description="Disordered" evidence="7">
    <location>
        <begin position="493"/>
        <end position="533"/>
    </location>
</feature>
<evidence type="ECO:0000313" key="9">
    <source>
        <dbReference type="EMBL" id="KAE9987517.1"/>
    </source>
</evidence>
<feature type="domain" description="C2H2-type" evidence="8">
    <location>
        <begin position="955"/>
        <end position="978"/>
    </location>
</feature>
<dbReference type="Pfam" id="PF11917">
    <property type="entry name" value="DUF3435"/>
    <property type="match status" value="1"/>
</dbReference>
<dbReference type="GO" id="GO:0005634">
    <property type="term" value="C:nucleus"/>
    <property type="evidence" value="ECO:0007669"/>
    <property type="project" value="TreeGrafter"/>
</dbReference>
<feature type="region of interest" description="Disordered" evidence="7">
    <location>
        <begin position="654"/>
        <end position="688"/>
    </location>
</feature>
<organism evidence="9 10">
    <name type="scientific">Venturia inaequalis</name>
    <name type="common">Apple scab fungus</name>
    <dbReference type="NCBI Taxonomy" id="5025"/>
    <lineage>
        <taxon>Eukaryota</taxon>
        <taxon>Fungi</taxon>
        <taxon>Dikarya</taxon>
        <taxon>Ascomycota</taxon>
        <taxon>Pezizomycotina</taxon>
        <taxon>Dothideomycetes</taxon>
        <taxon>Pleosporomycetidae</taxon>
        <taxon>Venturiales</taxon>
        <taxon>Venturiaceae</taxon>
        <taxon>Venturia</taxon>
    </lineage>
</organism>
<evidence type="ECO:0000256" key="1">
    <source>
        <dbReference type="ARBA" id="ARBA00022723"/>
    </source>
</evidence>
<sequence>MDAYLESLVSLERLSNARLPESQTNEKLIEESLAKVQKYLAIPVEEDVLVEDESKAHRQWLMRTWNEFFNTRKMNPNVIWYGLCLGDPVATAWSKAYLSDRVERSVRRVMVLGPEEYQEKRMLNSASTVLAAWRALIKEADLTVLRDKRLEEPTSGDKWRLRFHNYNAKPPSSSISVFEISKWIWSDLAAEHGLSKEITFEKLEATAEDVIIILRTLWERAAELGIDMKTRIAFHANVLLSAMGGFRPGTLGKVRYRDVLLSVMRDPENTKSVKHASTITIPRNKLKNSLRVKSKCLKFSAFFVPFPLVCLSRLIVARAIQDDAFEAGYTDADEFLNKPALGDVDYIELPWKDEKLDDFVFQLSYRRFNEIWHKVCIAAGLREVPRLYSLRVGAGARLDKNPLFSSALRNWIMSHTNTMFEAQYQTSRLREDLLQAAFGQRTGCDNTHLFAFLRNMSLSRDKNAPIDLNPDDWLEFHQRRDVTKLQDALRTFQASKDQASKDHAFYDNDNKDNDNKDNDNDDNDNNDNDKRKKASTLTELLRLLRSRLRALRNAWGKLKLTDKRKQYFKEADRARALGKQPPQVEKIVSNMTAGIRTLRSNSQTADQIFQHFVRKWNISQDDEDPGRYIDLLVAYSKGCSKAELDFWEDEYESWEANNEDDEDEDEEDDEDDSDHEHSENNDSENTAVEKMEENWKCVICDLNFSSRKTLTSHFERHKKAQYFNIKKPRRCPACRKDKTKKKNDCLVESGLLAWFNHLERFHGPYSLPYTPSDLKDPAKYPCPFSVCTSKGKDKLFNARGLNVHITKAHKAELDETMKDRFKTKVRCHQCCSCKRCISQGVGHTVLVESVAKWKGHFDIFHADEKRTVYQCFICQDTIRTAQGLKSHFSNLHERREGYFANSFSCPECIRTGNVDPPTITGRKAWQEHIDEYHDGAAKEHKPEELVESSDTISHYPCLLCGRCYHGRSYLQEHLKVAHEELIKNTPLQCPQCIRQFNNINAWIHHTIREHQTCESIISCTVGSHKDITITTTTRSKDETETTDGIKLNGTAVLQQDQQDENARSSEEFVKKLKRKRNLLDDVLLSGENELLPNQRLRYAIPEFNTGLWHAQDDIPIDPDLMNWSKSVTLKCM</sequence>
<evidence type="ECO:0000256" key="6">
    <source>
        <dbReference type="PROSITE-ProRule" id="PRU00042"/>
    </source>
</evidence>
<dbReference type="PANTHER" id="PTHR24394">
    <property type="entry name" value="ZINC FINGER PROTEIN"/>
    <property type="match status" value="1"/>
</dbReference>
<evidence type="ECO:0000256" key="3">
    <source>
        <dbReference type="ARBA" id="ARBA00022771"/>
    </source>
</evidence>
<dbReference type="PROSITE" id="PS50157">
    <property type="entry name" value="ZINC_FINGER_C2H2_2"/>
    <property type="match status" value="1"/>
</dbReference>
<keyword evidence="4" id="KW-0862">Zinc</keyword>
<evidence type="ECO:0000313" key="10">
    <source>
        <dbReference type="Proteomes" id="UP000447873"/>
    </source>
</evidence>
<dbReference type="SMART" id="SM00355">
    <property type="entry name" value="ZnF_C2H2"/>
    <property type="match status" value="6"/>
</dbReference>
<dbReference type="InterPro" id="IPR013087">
    <property type="entry name" value="Znf_C2H2_type"/>
</dbReference>
<keyword evidence="2" id="KW-0677">Repeat</keyword>
<gene>
    <name evidence="9" type="ORF">EG328_002502</name>
</gene>
<evidence type="ECO:0000256" key="4">
    <source>
        <dbReference type="ARBA" id="ARBA00022833"/>
    </source>
</evidence>
<proteinExistence type="predicted"/>